<sequence>MRSSRAPIKNNSNTAMNPVRNGVVDMVWERNIVDKSRSGCRFD</sequence>
<dbReference type="EMBL" id="OOFM01000005">
    <property type="protein sequence ID" value="SPL66693.1"/>
    <property type="molecule type" value="Genomic_DNA"/>
</dbReference>
<dbReference type="Proteomes" id="UP000246073">
    <property type="component" value="Unassembled WGS sequence"/>
</dbReference>
<dbReference type="AlphaFoldDB" id="A0A2P9HRW5"/>
<gene>
    <name evidence="1" type="ORF">OHAE_2560</name>
</gene>
<organism evidence="1 2">
    <name type="scientific">Ochrobactrum soli</name>
    <dbReference type="NCBI Taxonomy" id="2448455"/>
    <lineage>
        <taxon>Bacteria</taxon>
        <taxon>Pseudomonadati</taxon>
        <taxon>Pseudomonadota</taxon>
        <taxon>Alphaproteobacteria</taxon>
        <taxon>Hyphomicrobiales</taxon>
        <taxon>Brucellaceae</taxon>
        <taxon>Brucella/Ochrobactrum group</taxon>
        <taxon>Ochrobactrum</taxon>
    </lineage>
</organism>
<name>A0A2P9HRW5_9HYPH</name>
<proteinExistence type="predicted"/>
<evidence type="ECO:0000313" key="2">
    <source>
        <dbReference type="Proteomes" id="UP000246073"/>
    </source>
</evidence>
<protein>
    <submittedName>
        <fullName evidence="1">Uncharacterized protein</fullName>
    </submittedName>
</protein>
<reference evidence="2" key="1">
    <citation type="submission" date="2017-12" db="EMBL/GenBank/DDBJ databases">
        <authorList>
            <person name="Diaz M."/>
        </authorList>
    </citation>
    <scope>NUCLEOTIDE SEQUENCE [LARGE SCALE GENOMIC DNA]</scope>
    <source>
        <strain evidence="2">FI11154</strain>
    </source>
</reference>
<evidence type="ECO:0000313" key="1">
    <source>
        <dbReference type="EMBL" id="SPL66693.1"/>
    </source>
</evidence>
<accession>A0A2P9HRW5</accession>